<dbReference type="GeneID" id="116187121"/>
<dbReference type="RefSeq" id="XP_031371586.1">
    <property type="nucleotide sequence ID" value="XM_031515726.1"/>
</dbReference>
<keyword evidence="3 5" id="KW-0012">Acyltransferase</keyword>
<evidence type="ECO:0000256" key="2">
    <source>
        <dbReference type="ARBA" id="ARBA00022679"/>
    </source>
</evidence>
<dbReference type="InterPro" id="IPR050898">
    <property type="entry name" value="Plant_acyltransferase"/>
</dbReference>
<name>A0A6P8BP20_PUNGR</name>
<reference evidence="5" key="2">
    <citation type="submission" date="2025-08" db="UniProtKB">
        <authorList>
            <consortium name="RefSeq"/>
        </authorList>
    </citation>
    <scope>IDENTIFICATION</scope>
    <source>
        <tissue evidence="5">Leaf</tissue>
    </source>
</reference>
<sequence>MLSLWVSRPVERRKNIYPRQVVMERRSLLHTQAPLFPLQIPPNIFKSSQLEATASMGSSAIHIREAVVVTPSEPTPSTILPLSALDSQPFLRFTIEYLLIFKPPHRQAGSHQALISACLKSALAQALVPYYPLAGRVRPSPQGTLLEVVCQAQGAVFIEAASDHVAANFEWAPRHITQWRRLLSLCVPDVLQGGPSLVVQLTWLRDGNAALGVGFNHCLIDGIGSGEFLNSFAELARRQELGGRGELTPKPVWDRHYVDSICPHETSREYSGASAAAGEFSQVLDISGLNSRFSSERLVPTAVVFDRTSLNELKKAASSTSMYTSFEVLSAHVWRSWARSLNLPSNQVLKLVFSTNIRNRVEPGIPNGYYGNAFVLARLQSTARDLTEKGLGHVTRLVKRAKDRVGPEYVRAIIDSVREGRVEADLTSTLVISQWSTLGLDRVDFGMGRPVHIAPICCDRYCLILPRTGGRQDGVKVMVAVPASAVDKYERLVKNTSCS</sequence>
<dbReference type="GO" id="GO:0016746">
    <property type="term" value="F:acyltransferase activity"/>
    <property type="evidence" value="ECO:0007669"/>
    <property type="project" value="UniProtKB-KW"/>
</dbReference>
<dbReference type="PANTHER" id="PTHR31147">
    <property type="entry name" value="ACYL TRANSFERASE 4"/>
    <property type="match status" value="1"/>
</dbReference>
<proteinExistence type="inferred from homology"/>
<comment type="similarity">
    <text evidence="1">Belongs to the plant acyltransferase family.</text>
</comment>
<dbReference type="InterPro" id="IPR023213">
    <property type="entry name" value="CAT-like_dom_sf"/>
</dbReference>
<evidence type="ECO:0000313" key="5">
    <source>
        <dbReference type="RefSeq" id="XP_031371586.1"/>
    </source>
</evidence>
<dbReference type="Proteomes" id="UP000515151">
    <property type="component" value="Chromosome 8"/>
</dbReference>
<evidence type="ECO:0000256" key="1">
    <source>
        <dbReference type="ARBA" id="ARBA00009861"/>
    </source>
</evidence>
<dbReference type="OrthoDB" id="1862401at2759"/>
<evidence type="ECO:0000256" key="3">
    <source>
        <dbReference type="ARBA" id="ARBA00023315"/>
    </source>
</evidence>
<organism evidence="4 5">
    <name type="scientific">Punica granatum</name>
    <name type="common">Pomegranate</name>
    <dbReference type="NCBI Taxonomy" id="22663"/>
    <lineage>
        <taxon>Eukaryota</taxon>
        <taxon>Viridiplantae</taxon>
        <taxon>Streptophyta</taxon>
        <taxon>Embryophyta</taxon>
        <taxon>Tracheophyta</taxon>
        <taxon>Spermatophyta</taxon>
        <taxon>Magnoliopsida</taxon>
        <taxon>eudicotyledons</taxon>
        <taxon>Gunneridae</taxon>
        <taxon>Pentapetalae</taxon>
        <taxon>rosids</taxon>
        <taxon>malvids</taxon>
        <taxon>Myrtales</taxon>
        <taxon>Lythraceae</taxon>
        <taxon>Punica</taxon>
    </lineage>
</organism>
<reference evidence="4" key="1">
    <citation type="journal article" date="2020" name="Plant Biotechnol. J.">
        <title>The pomegranate (Punica granatum L.) draft genome dissects genetic divergence between soft- and hard-seeded cultivars.</title>
        <authorList>
            <person name="Luo X."/>
            <person name="Li H."/>
            <person name="Wu Z."/>
            <person name="Yao W."/>
            <person name="Zhao P."/>
            <person name="Cao D."/>
            <person name="Yu H."/>
            <person name="Li K."/>
            <person name="Poudel K."/>
            <person name="Zhao D."/>
            <person name="Zhang F."/>
            <person name="Xia X."/>
            <person name="Chen L."/>
            <person name="Wang Q."/>
            <person name="Jing D."/>
            <person name="Cao S."/>
        </authorList>
    </citation>
    <scope>NUCLEOTIDE SEQUENCE [LARGE SCALE GENOMIC DNA]</scope>
    <source>
        <strain evidence="4">cv. Tunisia</strain>
    </source>
</reference>
<dbReference type="PANTHER" id="PTHR31147:SF1">
    <property type="entry name" value="ACYL TRANSFERASE 4"/>
    <property type="match status" value="1"/>
</dbReference>
<evidence type="ECO:0000313" key="4">
    <source>
        <dbReference type="Proteomes" id="UP000515151"/>
    </source>
</evidence>
<protein>
    <submittedName>
        <fullName evidence="5">Fatty alcohol:caffeoyl-CoA acyltransferase</fullName>
    </submittedName>
</protein>
<dbReference type="AlphaFoldDB" id="A0A6P8BP20"/>
<keyword evidence="2" id="KW-0808">Transferase</keyword>
<accession>A0A6P8BP20</accession>
<gene>
    <name evidence="5" type="primary">LOC116187121</name>
</gene>
<dbReference type="Pfam" id="PF02458">
    <property type="entry name" value="Transferase"/>
    <property type="match status" value="1"/>
</dbReference>
<keyword evidence="4" id="KW-1185">Reference proteome</keyword>
<dbReference type="Gene3D" id="3.30.559.10">
    <property type="entry name" value="Chloramphenicol acetyltransferase-like domain"/>
    <property type="match status" value="2"/>
</dbReference>